<dbReference type="CDD" id="cd06261">
    <property type="entry name" value="TM_PBP2"/>
    <property type="match status" value="1"/>
</dbReference>
<dbReference type="InterPro" id="IPR051393">
    <property type="entry name" value="ABC_transporter_permease"/>
</dbReference>
<evidence type="ECO:0000313" key="10">
    <source>
        <dbReference type="Proteomes" id="UP000479114"/>
    </source>
</evidence>
<feature type="transmembrane region" description="Helical" evidence="7">
    <location>
        <begin position="214"/>
        <end position="234"/>
    </location>
</feature>
<feature type="transmembrane region" description="Helical" evidence="7">
    <location>
        <begin position="262"/>
        <end position="283"/>
    </location>
</feature>
<dbReference type="KEGG" id="prz:GZH47_32080"/>
<accession>A0A6C0PAE8</accession>
<dbReference type="SUPFAM" id="SSF161098">
    <property type="entry name" value="MetI-like"/>
    <property type="match status" value="1"/>
</dbReference>
<name>A0A6C0PAE8_9BACL</name>
<comment type="similarity">
    <text evidence="7">Belongs to the binding-protein-dependent transport system permease family.</text>
</comment>
<dbReference type="Proteomes" id="UP000479114">
    <property type="component" value="Plasmid unnamed1"/>
</dbReference>
<proteinExistence type="inferred from homology"/>
<evidence type="ECO:0000256" key="3">
    <source>
        <dbReference type="ARBA" id="ARBA00022475"/>
    </source>
</evidence>
<dbReference type="AlphaFoldDB" id="A0A6C0PAE8"/>
<keyword evidence="5 7" id="KW-1133">Transmembrane helix</keyword>
<feature type="domain" description="ABC transmembrane type-1" evidence="8">
    <location>
        <begin position="71"/>
        <end position="284"/>
    </location>
</feature>
<dbReference type="Pfam" id="PF00528">
    <property type="entry name" value="BPD_transp_1"/>
    <property type="match status" value="1"/>
</dbReference>
<keyword evidence="3" id="KW-1003">Cell membrane</keyword>
<dbReference type="PROSITE" id="PS50928">
    <property type="entry name" value="ABC_TM1"/>
    <property type="match status" value="1"/>
</dbReference>
<sequence>MVVKILNLAKKESLLGYASIIPAFLFIAVFFGIPIVSTIYHSFTKWDGLNTEWVGIGNYVKIFTNGELWSLLKTNFVFLLSMPGIVLLCLVVTVLLYEEVTGWKFFRSVYYIPTILSAVVVGFLMKTLFAEHGALSILADRVGLGSHDWLGHTTSAFMILIFCYYWQSLGQGVLILLAGMAAISNEMFEAAKIDGANWGHRLLRIVIPSLVPSLFYFTFINITWIFVGLFPLTYSVTGGGPGYSTTPIDFMIYLKGFQSDGAMGYASALSVLLFLIVLVFTWVQFRVSERFSD</sequence>
<evidence type="ECO:0000256" key="7">
    <source>
        <dbReference type="RuleBase" id="RU363032"/>
    </source>
</evidence>
<dbReference type="PANTHER" id="PTHR30193">
    <property type="entry name" value="ABC TRANSPORTER PERMEASE PROTEIN"/>
    <property type="match status" value="1"/>
</dbReference>
<keyword evidence="10" id="KW-1185">Reference proteome</keyword>
<evidence type="ECO:0000256" key="1">
    <source>
        <dbReference type="ARBA" id="ARBA00004651"/>
    </source>
</evidence>
<evidence type="ECO:0000256" key="4">
    <source>
        <dbReference type="ARBA" id="ARBA00022692"/>
    </source>
</evidence>
<feature type="transmembrane region" description="Helical" evidence="7">
    <location>
        <begin position="76"/>
        <end position="97"/>
    </location>
</feature>
<gene>
    <name evidence="9" type="ORF">GZH47_32080</name>
</gene>
<dbReference type="Gene3D" id="1.10.3720.10">
    <property type="entry name" value="MetI-like"/>
    <property type="match status" value="1"/>
</dbReference>
<dbReference type="GO" id="GO:0055085">
    <property type="term" value="P:transmembrane transport"/>
    <property type="evidence" value="ECO:0007669"/>
    <property type="project" value="InterPro"/>
</dbReference>
<keyword evidence="9" id="KW-0614">Plasmid</keyword>
<evidence type="ECO:0000313" key="9">
    <source>
        <dbReference type="EMBL" id="QHW35527.1"/>
    </source>
</evidence>
<keyword evidence="2 7" id="KW-0813">Transport</keyword>
<geneLocation type="plasmid" evidence="9 10">
    <name>unnamed1</name>
</geneLocation>
<evidence type="ECO:0000256" key="6">
    <source>
        <dbReference type="ARBA" id="ARBA00023136"/>
    </source>
</evidence>
<evidence type="ECO:0000259" key="8">
    <source>
        <dbReference type="PROSITE" id="PS50928"/>
    </source>
</evidence>
<evidence type="ECO:0000256" key="2">
    <source>
        <dbReference type="ARBA" id="ARBA00022448"/>
    </source>
</evidence>
<feature type="transmembrane region" description="Helical" evidence="7">
    <location>
        <begin position="109"/>
        <end position="129"/>
    </location>
</feature>
<evidence type="ECO:0000256" key="5">
    <source>
        <dbReference type="ARBA" id="ARBA00022989"/>
    </source>
</evidence>
<dbReference type="PANTHER" id="PTHR30193:SF37">
    <property type="entry name" value="INNER MEMBRANE ABC TRANSPORTER PERMEASE PROTEIN YCJO"/>
    <property type="match status" value="1"/>
</dbReference>
<keyword evidence="4 7" id="KW-0812">Transmembrane</keyword>
<protein>
    <submittedName>
        <fullName evidence="9">Sugar ABC transporter permease</fullName>
    </submittedName>
</protein>
<dbReference type="InterPro" id="IPR000515">
    <property type="entry name" value="MetI-like"/>
</dbReference>
<dbReference type="InterPro" id="IPR035906">
    <property type="entry name" value="MetI-like_sf"/>
</dbReference>
<feature type="transmembrane region" description="Helical" evidence="7">
    <location>
        <begin position="14"/>
        <end position="40"/>
    </location>
</feature>
<comment type="subcellular location">
    <subcellularLocation>
        <location evidence="1 7">Cell membrane</location>
        <topology evidence="1 7">Multi-pass membrane protein</topology>
    </subcellularLocation>
</comment>
<dbReference type="GO" id="GO:0005886">
    <property type="term" value="C:plasma membrane"/>
    <property type="evidence" value="ECO:0007669"/>
    <property type="project" value="UniProtKB-SubCell"/>
</dbReference>
<keyword evidence="6 7" id="KW-0472">Membrane</keyword>
<dbReference type="EMBL" id="CP048287">
    <property type="protein sequence ID" value="QHW35527.1"/>
    <property type="molecule type" value="Genomic_DNA"/>
</dbReference>
<organism evidence="9 10">
    <name type="scientific">Paenibacillus rhizovicinus</name>
    <dbReference type="NCBI Taxonomy" id="2704463"/>
    <lineage>
        <taxon>Bacteria</taxon>
        <taxon>Bacillati</taxon>
        <taxon>Bacillota</taxon>
        <taxon>Bacilli</taxon>
        <taxon>Bacillales</taxon>
        <taxon>Paenibacillaceae</taxon>
        <taxon>Paenibacillus</taxon>
    </lineage>
</organism>
<reference evidence="9 10" key="1">
    <citation type="submission" date="2020-02" db="EMBL/GenBank/DDBJ databases">
        <title>Paenibacillus sp. nov., isolated from rhizosphere soil of tomato.</title>
        <authorList>
            <person name="Weon H.-Y."/>
            <person name="Lee S.A."/>
        </authorList>
    </citation>
    <scope>NUCLEOTIDE SEQUENCE [LARGE SCALE GENOMIC DNA]</scope>
    <source>
        <strain evidence="9 10">14171R-81</strain>
        <plasmid evidence="9 10">unnamed1</plasmid>
    </source>
</reference>